<feature type="compositionally biased region" description="Basic and acidic residues" evidence="1">
    <location>
        <begin position="555"/>
        <end position="567"/>
    </location>
</feature>
<feature type="region of interest" description="Disordered" evidence="1">
    <location>
        <begin position="545"/>
        <end position="567"/>
    </location>
</feature>
<gene>
    <name evidence="4" type="ORF">D9615_007004</name>
</gene>
<dbReference type="Gene3D" id="2.60.40.10">
    <property type="entry name" value="Immunoglobulins"/>
    <property type="match status" value="1"/>
</dbReference>
<keyword evidence="2" id="KW-0812">Transmembrane</keyword>
<dbReference type="EMBL" id="JAACJP010000018">
    <property type="protein sequence ID" value="KAF5378731.1"/>
    <property type="molecule type" value="Genomic_DNA"/>
</dbReference>
<dbReference type="OrthoDB" id="10036721at2759"/>
<feature type="region of interest" description="Disordered" evidence="1">
    <location>
        <begin position="313"/>
        <end position="358"/>
    </location>
</feature>
<feature type="transmembrane region" description="Helical" evidence="2">
    <location>
        <begin position="406"/>
        <end position="429"/>
    </location>
</feature>
<name>A0A8H5H8S1_9AGAR</name>
<feature type="compositionally biased region" description="Low complexity" evidence="1">
    <location>
        <begin position="329"/>
        <end position="358"/>
    </location>
</feature>
<keyword evidence="2" id="KW-0472">Membrane</keyword>
<comment type="caution">
    <text evidence="4">The sequence shown here is derived from an EMBL/GenBank/DDBJ whole genome shotgun (WGS) entry which is preliminary data.</text>
</comment>
<accession>A0A8H5H8S1</accession>
<dbReference type="InterPro" id="IPR016007">
    <property type="entry name" value="Alpha_rhamnosid"/>
</dbReference>
<dbReference type="AlphaFoldDB" id="A0A8H5H8S1"/>
<sequence>MMQGVYWAIFFTLTTYASQCEAFDAAAQPSILNLRGVPPDHLETKPCFSWTLSSSAHEVIQTSYRLVISRHHAGADDVWNSGVVHHNRQRLIDYTGPALSSHTRYFWLAQIETDAGSVSASSEFNTGMLSFTNPAMDSTLYKRQADVALARTFRTTSQWIWTLEHNLPHAPAGDRAFRRTYAPPSGTSAISADILITAERGYSLYINGQLIGSHADWWTAQRYHVSLGSGPIAFAVRTSKDLLVAIQIAQSDGSTAMLGSDKGWRATKDVPVNFETLSFDDSSWGSAVGFAGNGTGPWLNYVKLPTEVTTVNLPSPTSSPLPPSPSPSTRPSDITSSSSPATSPLQSSSTTKDSTDSAKASLGIINPSVTLDTILPSSTTSSDPTDPTLLLPSDNSDSSSTSKPSAAGPIAGGIVGGIVILILLIFLVLHRKRLFKHTTLKEADSPAREIVSDPFTVRPFTPLVPSPDFSGNVTGQHKPKFSERNALSSGLAVNHQRSSDLDPVSLPQSHDSSSGVAVVGGGALRSRMQRLEKLVSALNRQLVETGESSPSVAELRGRVAELTREQS</sequence>
<protein>
    <submittedName>
        <fullName evidence="4">Uncharacterized protein</fullName>
    </submittedName>
</protein>
<evidence type="ECO:0000313" key="4">
    <source>
        <dbReference type="EMBL" id="KAF5378731.1"/>
    </source>
</evidence>
<keyword evidence="5" id="KW-1185">Reference proteome</keyword>
<feature type="signal peptide" evidence="3">
    <location>
        <begin position="1"/>
        <end position="22"/>
    </location>
</feature>
<dbReference type="InterPro" id="IPR013783">
    <property type="entry name" value="Ig-like_fold"/>
</dbReference>
<feature type="region of interest" description="Disordered" evidence="1">
    <location>
        <begin position="375"/>
        <end position="408"/>
    </location>
</feature>
<evidence type="ECO:0000313" key="5">
    <source>
        <dbReference type="Proteomes" id="UP000565441"/>
    </source>
</evidence>
<evidence type="ECO:0000256" key="1">
    <source>
        <dbReference type="SAM" id="MobiDB-lite"/>
    </source>
</evidence>
<organism evidence="4 5">
    <name type="scientific">Tricholomella constricta</name>
    <dbReference type="NCBI Taxonomy" id="117010"/>
    <lineage>
        <taxon>Eukaryota</taxon>
        <taxon>Fungi</taxon>
        <taxon>Dikarya</taxon>
        <taxon>Basidiomycota</taxon>
        <taxon>Agaricomycotina</taxon>
        <taxon>Agaricomycetes</taxon>
        <taxon>Agaricomycetidae</taxon>
        <taxon>Agaricales</taxon>
        <taxon>Tricholomatineae</taxon>
        <taxon>Lyophyllaceae</taxon>
        <taxon>Tricholomella</taxon>
    </lineage>
</organism>
<dbReference type="Proteomes" id="UP000565441">
    <property type="component" value="Unassembled WGS sequence"/>
</dbReference>
<evidence type="ECO:0000256" key="2">
    <source>
        <dbReference type="SAM" id="Phobius"/>
    </source>
</evidence>
<dbReference type="PANTHER" id="PTHR33307">
    <property type="entry name" value="ALPHA-RHAMNOSIDASE (EUROFUNG)"/>
    <property type="match status" value="1"/>
</dbReference>
<dbReference type="Gene3D" id="2.60.120.260">
    <property type="entry name" value="Galactose-binding domain-like"/>
    <property type="match status" value="1"/>
</dbReference>
<feature type="compositionally biased region" description="Pro residues" evidence="1">
    <location>
        <begin position="317"/>
        <end position="328"/>
    </location>
</feature>
<reference evidence="4 5" key="1">
    <citation type="journal article" date="2020" name="ISME J.">
        <title>Uncovering the hidden diversity of litter-decomposition mechanisms in mushroom-forming fungi.</title>
        <authorList>
            <person name="Floudas D."/>
            <person name="Bentzer J."/>
            <person name="Ahren D."/>
            <person name="Johansson T."/>
            <person name="Persson P."/>
            <person name="Tunlid A."/>
        </authorList>
    </citation>
    <scope>NUCLEOTIDE SEQUENCE [LARGE SCALE GENOMIC DNA]</scope>
    <source>
        <strain evidence="4 5">CBS 661.87</strain>
    </source>
</reference>
<keyword evidence="2" id="KW-1133">Transmembrane helix</keyword>
<proteinExistence type="predicted"/>
<dbReference type="PANTHER" id="PTHR33307:SF6">
    <property type="entry name" value="ALPHA-RHAMNOSIDASE (EUROFUNG)-RELATED"/>
    <property type="match status" value="1"/>
</dbReference>
<dbReference type="Pfam" id="PF25788">
    <property type="entry name" value="Ig_Rha78A_N"/>
    <property type="match status" value="1"/>
</dbReference>
<keyword evidence="3" id="KW-0732">Signal</keyword>
<evidence type="ECO:0000256" key="3">
    <source>
        <dbReference type="SAM" id="SignalP"/>
    </source>
</evidence>
<feature type="region of interest" description="Disordered" evidence="1">
    <location>
        <begin position="492"/>
        <end position="517"/>
    </location>
</feature>
<feature type="chain" id="PRO_5034168741" evidence="3">
    <location>
        <begin position="23"/>
        <end position="567"/>
    </location>
</feature>